<feature type="domain" description="ACT" evidence="1">
    <location>
        <begin position="13"/>
        <end position="151"/>
    </location>
</feature>
<proteinExistence type="predicted"/>
<dbReference type="SUPFAM" id="SSF55021">
    <property type="entry name" value="ACT-like"/>
    <property type="match status" value="1"/>
</dbReference>
<dbReference type="Pfam" id="PF19571">
    <property type="entry name" value="ACT_8"/>
    <property type="match status" value="1"/>
</dbReference>
<dbReference type="InterPro" id="IPR045865">
    <property type="entry name" value="ACT-like_dom_sf"/>
</dbReference>
<dbReference type="PANTHER" id="PTHR40099:SF1">
    <property type="entry name" value="ACETOLACTATE SYNTHASE, SMALL SUBUNIT"/>
    <property type="match status" value="1"/>
</dbReference>
<keyword evidence="3" id="KW-1185">Reference proteome</keyword>
<organism evidence="2 3">
    <name type="scientific">Cerasicoccus arenae</name>
    <dbReference type="NCBI Taxonomy" id="424488"/>
    <lineage>
        <taxon>Bacteria</taxon>
        <taxon>Pseudomonadati</taxon>
        <taxon>Verrucomicrobiota</taxon>
        <taxon>Opitutia</taxon>
        <taxon>Puniceicoccales</taxon>
        <taxon>Cerasicoccaceae</taxon>
        <taxon>Cerasicoccus</taxon>
    </lineage>
</organism>
<dbReference type="InterPro" id="IPR045739">
    <property type="entry name" value="ACT_dom_pair"/>
</dbReference>
<sequence>MSSEILRSPGDDAIRQFSIFADNKVGRLNDIIVLLAQHDIHILSLCTVDTTDSAIIRLIPDYWENVKALFDEHGYAYSMNEVMVVEFATEQDIRTVTCALTQTEINIHYTYPMLMRPAGKCGLVLHLEDNEMAADILTRSSIRVLTQSDLAR</sequence>
<dbReference type="RefSeq" id="WP_189516559.1">
    <property type="nucleotide sequence ID" value="NZ_BMXG01000022.1"/>
</dbReference>
<dbReference type="AlphaFoldDB" id="A0A8J3DJE5"/>
<reference evidence="2" key="1">
    <citation type="journal article" date="2014" name="Int. J. Syst. Evol. Microbiol.">
        <title>Complete genome sequence of Corynebacterium casei LMG S-19264T (=DSM 44701T), isolated from a smear-ripened cheese.</title>
        <authorList>
            <consortium name="US DOE Joint Genome Institute (JGI-PGF)"/>
            <person name="Walter F."/>
            <person name="Albersmeier A."/>
            <person name="Kalinowski J."/>
            <person name="Ruckert C."/>
        </authorList>
    </citation>
    <scope>NUCLEOTIDE SEQUENCE</scope>
    <source>
        <strain evidence="2">KCTC 12870</strain>
    </source>
</reference>
<reference evidence="2" key="2">
    <citation type="submission" date="2020-09" db="EMBL/GenBank/DDBJ databases">
        <authorList>
            <person name="Sun Q."/>
            <person name="Kim S."/>
        </authorList>
    </citation>
    <scope>NUCLEOTIDE SEQUENCE</scope>
    <source>
        <strain evidence="2">KCTC 12870</strain>
    </source>
</reference>
<evidence type="ECO:0000313" key="2">
    <source>
        <dbReference type="EMBL" id="GHC09951.1"/>
    </source>
</evidence>
<name>A0A8J3DJE5_9BACT</name>
<dbReference type="Proteomes" id="UP000642829">
    <property type="component" value="Unassembled WGS sequence"/>
</dbReference>
<dbReference type="Gene3D" id="3.30.2130.10">
    <property type="entry name" value="VC0802-like"/>
    <property type="match status" value="1"/>
</dbReference>
<dbReference type="EMBL" id="BMXG01000022">
    <property type="protein sequence ID" value="GHC09951.1"/>
    <property type="molecule type" value="Genomic_DNA"/>
</dbReference>
<protein>
    <submittedName>
        <fullName evidence="2">Acetolactate synthase</fullName>
    </submittedName>
</protein>
<evidence type="ECO:0000259" key="1">
    <source>
        <dbReference type="Pfam" id="PF19571"/>
    </source>
</evidence>
<gene>
    <name evidence="2" type="primary">ilvH</name>
    <name evidence="2" type="ORF">GCM10007047_29160</name>
</gene>
<dbReference type="PANTHER" id="PTHR40099">
    <property type="entry name" value="ACETOLACTATE SYNTHASE, SMALL SUBUNIT"/>
    <property type="match status" value="1"/>
</dbReference>
<accession>A0A8J3DJE5</accession>
<evidence type="ECO:0000313" key="3">
    <source>
        <dbReference type="Proteomes" id="UP000642829"/>
    </source>
</evidence>
<comment type="caution">
    <text evidence="2">The sequence shown here is derived from an EMBL/GenBank/DDBJ whole genome shotgun (WGS) entry which is preliminary data.</text>
</comment>